<accession>A0A7C9QVW4</accession>
<evidence type="ECO:0000313" key="1">
    <source>
        <dbReference type="EMBL" id="NFV81884.1"/>
    </source>
</evidence>
<name>A0A7C9QVW4_9PROT</name>
<dbReference type="EMBL" id="JAAIYP010000044">
    <property type="protein sequence ID" value="NFV81884.1"/>
    <property type="molecule type" value="Genomic_DNA"/>
</dbReference>
<reference evidence="1 2" key="1">
    <citation type="submission" date="2020-02" db="EMBL/GenBank/DDBJ databases">
        <authorList>
            <person name="Dziuba M."/>
            <person name="Kuznetsov B."/>
            <person name="Mardanov A."/>
            <person name="Ravin N."/>
            <person name="Grouzdev D."/>
        </authorList>
    </citation>
    <scope>NUCLEOTIDE SEQUENCE [LARGE SCALE GENOMIC DNA]</scope>
    <source>
        <strain evidence="1 2">SpK</strain>
    </source>
</reference>
<sequence length="97" mass="10417">MTPDNAMKQASDTAETYMRNTFYALTSRLDIDPNKPGFREALAPFACVWAAMIETSAKDFHTATVGGVVDGSGDPGLHAVAEALLKIARDGLDLRTE</sequence>
<evidence type="ECO:0000313" key="2">
    <source>
        <dbReference type="Proteomes" id="UP000480684"/>
    </source>
</evidence>
<organism evidence="1 2">
    <name type="scientific">Magnetospirillum aberrantis SpK</name>
    <dbReference type="NCBI Taxonomy" id="908842"/>
    <lineage>
        <taxon>Bacteria</taxon>
        <taxon>Pseudomonadati</taxon>
        <taxon>Pseudomonadota</taxon>
        <taxon>Alphaproteobacteria</taxon>
        <taxon>Rhodospirillales</taxon>
        <taxon>Rhodospirillaceae</taxon>
        <taxon>Magnetospirillum</taxon>
    </lineage>
</organism>
<dbReference type="RefSeq" id="WP_163682348.1">
    <property type="nucleotide sequence ID" value="NZ_JAAIYP010000044.1"/>
</dbReference>
<proteinExistence type="predicted"/>
<comment type="caution">
    <text evidence="1">The sequence shown here is derived from an EMBL/GenBank/DDBJ whole genome shotgun (WGS) entry which is preliminary data.</text>
</comment>
<protein>
    <submittedName>
        <fullName evidence="1">Uncharacterized protein</fullName>
    </submittedName>
</protein>
<dbReference type="Proteomes" id="UP000480684">
    <property type="component" value="Unassembled WGS sequence"/>
</dbReference>
<gene>
    <name evidence="1" type="ORF">G4223_17370</name>
</gene>
<keyword evidence="2" id="KW-1185">Reference proteome</keyword>
<dbReference type="AlphaFoldDB" id="A0A7C9QVW4"/>